<proteinExistence type="predicted"/>
<organism evidence="2 3">
    <name type="scientific">Podospora bellae-mahoneyi</name>
    <dbReference type="NCBI Taxonomy" id="2093777"/>
    <lineage>
        <taxon>Eukaryota</taxon>
        <taxon>Fungi</taxon>
        <taxon>Dikarya</taxon>
        <taxon>Ascomycota</taxon>
        <taxon>Pezizomycotina</taxon>
        <taxon>Sordariomycetes</taxon>
        <taxon>Sordariomycetidae</taxon>
        <taxon>Sordariales</taxon>
        <taxon>Podosporaceae</taxon>
        <taxon>Podospora</taxon>
    </lineage>
</organism>
<keyword evidence="3" id="KW-1185">Reference proteome</keyword>
<dbReference type="RefSeq" id="XP_062738182.1">
    <property type="nucleotide sequence ID" value="XM_062874966.1"/>
</dbReference>
<reference evidence="2 3" key="1">
    <citation type="journal article" date="2023" name="bioRxiv">
        <title>High-quality genome assemblies of four members of thePodospora anserinaspecies complex.</title>
        <authorList>
            <person name="Ament-Velasquez S.L."/>
            <person name="Vogan A.A."/>
            <person name="Wallerman O."/>
            <person name="Hartmann F."/>
            <person name="Gautier V."/>
            <person name="Silar P."/>
            <person name="Giraud T."/>
            <person name="Johannesson H."/>
        </authorList>
    </citation>
    <scope>NUCLEOTIDE SEQUENCE [LARGE SCALE GENOMIC DNA]</scope>
    <source>
        <strain evidence="2 3">CBS 112042</strain>
    </source>
</reference>
<feature type="signal peptide" evidence="1">
    <location>
        <begin position="1"/>
        <end position="17"/>
    </location>
</feature>
<evidence type="ECO:0000313" key="3">
    <source>
        <dbReference type="Proteomes" id="UP001322138"/>
    </source>
</evidence>
<protein>
    <submittedName>
        <fullName evidence="2">Secreted virulence factor mc69</fullName>
    </submittedName>
</protein>
<evidence type="ECO:0000256" key="1">
    <source>
        <dbReference type="SAM" id="SignalP"/>
    </source>
</evidence>
<evidence type="ECO:0000313" key="2">
    <source>
        <dbReference type="EMBL" id="KAK4649207.1"/>
    </source>
</evidence>
<keyword evidence="1" id="KW-0732">Signal</keyword>
<dbReference type="EMBL" id="JAFFGZ010000001">
    <property type="protein sequence ID" value="KAK4649207.1"/>
    <property type="molecule type" value="Genomic_DNA"/>
</dbReference>
<dbReference type="Proteomes" id="UP001322138">
    <property type="component" value="Unassembled WGS sequence"/>
</dbReference>
<accession>A0ABR0G0I1</accession>
<comment type="caution">
    <text evidence="2">The sequence shown here is derived from an EMBL/GenBank/DDBJ whole genome shotgun (WGS) entry which is preliminary data.</text>
</comment>
<name>A0ABR0G0I1_9PEZI</name>
<sequence length="70" mass="7540">MKFIAVVMSFCVSLASAGVVIIPIKPEQVVPKASEDCYFGVVTPMGCGTSQEQLDNITSRHKHDVIGDML</sequence>
<gene>
    <name evidence="2" type="primary">MC69</name>
    <name evidence="2" type="ORF">QC761_116930</name>
</gene>
<feature type="chain" id="PRO_5045477799" evidence="1">
    <location>
        <begin position="18"/>
        <end position="70"/>
    </location>
</feature>
<dbReference type="GeneID" id="87894448"/>